<dbReference type="EMBL" id="JBHUIM010000001">
    <property type="protein sequence ID" value="MFD2246583.1"/>
    <property type="molecule type" value="Genomic_DNA"/>
</dbReference>
<comment type="caution">
    <text evidence="3">The sequence shown here is derived from an EMBL/GenBank/DDBJ whole genome shotgun (WGS) entry which is preliminary data.</text>
</comment>
<dbReference type="PROSITE" id="PS51257">
    <property type="entry name" value="PROKAR_LIPOPROTEIN"/>
    <property type="match status" value="1"/>
</dbReference>
<feature type="compositionally biased region" description="Low complexity" evidence="1">
    <location>
        <begin position="326"/>
        <end position="336"/>
    </location>
</feature>
<reference evidence="4" key="1">
    <citation type="journal article" date="2019" name="Int. J. Syst. Evol. Microbiol.">
        <title>The Global Catalogue of Microorganisms (GCM) 10K type strain sequencing project: providing services to taxonomists for standard genome sequencing and annotation.</title>
        <authorList>
            <consortium name="The Broad Institute Genomics Platform"/>
            <consortium name="The Broad Institute Genome Sequencing Center for Infectious Disease"/>
            <person name="Wu L."/>
            <person name="Ma J."/>
        </authorList>
    </citation>
    <scope>NUCLEOTIDE SEQUENCE [LARGE SCALE GENOMIC DNA]</scope>
    <source>
        <strain evidence="4">CGMCC 4.1782</strain>
    </source>
</reference>
<evidence type="ECO:0000313" key="4">
    <source>
        <dbReference type="Proteomes" id="UP001597374"/>
    </source>
</evidence>
<dbReference type="RefSeq" id="WP_317233133.1">
    <property type="nucleotide sequence ID" value="NZ_JALPRR010000001.1"/>
</dbReference>
<evidence type="ECO:0000256" key="2">
    <source>
        <dbReference type="SAM" id="SignalP"/>
    </source>
</evidence>
<protein>
    <recommendedName>
        <fullName evidence="5">Prolyl-tRNA synthetase</fullName>
    </recommendedName>
</protein>
<name>A0ABW5CXP2_9BACT</name>
<feature type="signal peptide" evidence="2">
    <location>
        <begin position="1"/>
        <end position="28"/>
    </location>
</feature>
<feature type="compositionally biased region" description="Polar residues" evidence="1">
    <location>
        <begin position="87"/>
        <end position="98"/>
    </location>
</feature>
<feature type="compositionally biased region" description="Polar residues" evidence="1">
    <location>
        <begin position="284"/>
        <end position="296"/>
    </location>
</feature>
<sequence length="416" mass="47707">MKKLSILTIAPVLALIGVSCSGPTAMQATEYDDLYYSSADRARDAQQQEALASTRSYEVAAPARSNETAPPAREEQVLSEGEVLNPEYSSESAVSTENYEGDEYYDGRRYNPRDNWYRPNYSYIDPAWANAVYDPWYPGYSRYGGYGRYYDPFYDPFMYDSYYRPYRPYYGSAFTISIGLSYGWGNWYPYRPYGYGCWSCHPYYGYGYGYGGYGGYYGHNYWYDRPVVHSRKVQYGPREDRATVPTTGVVGRPNRRQDQSVQQQQDAVNPANTTNRPARPARGNTRTDIVPGTNTREALPATPNPTGSPNYRRSERNINRQRVNEQPAIQQQQQPVQRREVRPAQPQERAPRRMRESVPSRESSQPIRQQRNIESRPSYEQPRRESSSPSYEPRRESSSPAPSNNSGGGGRPRRGQ</sequence>
<feature type="chain" id="PRO_5047030642" description="Prolyl-tRNA synthetase" evidence="2">
    <location>
        <begin position="29"/>
        <end position="416"/>
    </location>
</feature>
<keyword evidence="2" id="KW-0732">Signal</keyword>
<gene>
    <name evidence="3" type="ORF">ACFSKP_09980</name>
</gene>
<feature type="compositionally biased region" description="Basic and acidic residues" evidence="1">
    <location>
        <begin position="381"/>
        <end position="397"/>
    </location>
</feature>
<accession>A0ABW5CXP2</accession>
<feature type="compositionally biased region" description="Basic and acidic residues" evidence="1">
    <location>
        <begin position="349"/>
        <end position="359"/>
    </location>
</feature>
<feature type="compositionally biased region" description="Polar residues" evidence="1">
    <location>
        <begin position="360"/>
        <end position="372"/>
    </location>
</feature>
<evidence type="ECO:0000313" key="3">
    <source>
        <dbReference type="EMBL" id="MFD2246583.1"/>
    </source>
</evidence>
<organism evidence="3 4">
    <name type="scientific">Pontibacter ruber</name>
    <dbReference type="NCBI Taxonomy" id="1343895"/>
    <lineage>
        <taxon>Bacteria</taxon>
        <taxon>Pseudomonadati</taxon>
        <taxon>Bacteroidota</taxon>
        <taxon>Cytophagia</taxon>
        <taxon>Cytophagales</taxon>
        <taxon>Hymenobacteraceae</taxon>
        <taxon>Pontibacter</taxon>
    </lineage>
</organism>
<feature type="region of interest" description="Disordered" evidence="1">
    <location>
        <begin position="52"/>
        <end position="98"/>
    </location>
</feature>
<proteinExistence type="predicted"/>
<evidence type="ECO:0008006" key="5">
    <source>
        <dbReference type="Google" id="ProtNLM"/>
    </source>
</evidence>
<dbReference type="Proteomes" id="UP001597374">
    <property type="component" value="Unassembled WGS sequence"/>
</dbReference>
<evidence type="ECO:0000256" key="1">
    <source>
        <dbReference type="SAM" id="MobiDB-lite"/>
    </source>
</evidence>
<keyword evidence="4" id="KW-1185">Reference proteome</keyword>
<feature type="region of interest" description="Disordered" evidence="1">
    <location>
        <begin position="234"/>
        <end position="416"/>
    </location>
</feature>